<evidence type="ECO:0000313" key="1">
    <source>
        <dbReference type="EMBL" id="GFO11811.1"/>
    </source>
</evidence>
<proteinExistence type="predicted"/>
<organism evidence="1 2">
    <name type="scientific">Plakobranchus ocellatus</name>
    <dbReference type="NCBI Taxonomy" id="259542"/>
    <lineage>
        <taxon>Eukaryota</taxon>
        <taxon>Metazoa</taxon>
        <taxon>Spiralia</taxon>
        <taxon>Lophotrochozoa</taxon>
        <taxon>Mollusca</taxon>
        <taxon>Gastropoda</taxon>
        <taxon>Heterobranchia</taxon>
        <taxon>Euthyneura</taxon>
        <taxon>Panpulmonata</taxon>
        <taxon>Sacoglossa</taxon>
        <taxon>Placobranchoidea</taxon>
        <taxon>Plakobranchidae</taxon>
        <taxon>Plakobranchus</taxon>
    </lineage>
</organism>
<evidence type="ECO:0000313" key="2">
    <source>
        <dbReference type="Proteomes" id="UP000735302"/>
    </source>
</evidence>
<gene>
    <name evidence="1" type="ORF">PoB_003831600</name>
</gene>
<dbReference type="EMBL" id="BLXT01004348">
    <property type="protein sequence ID" value="GFO11811.1"/>
    <property type="molecule type" value="Genomic_DNA"/>
</dbReference>
<keyword evidence="2" id="KW-1185">Reference proteome</keyword>
<name>A0AAV4AUL0_9GAST</name>
<accession>A0AAV4AUL0</accession>
<reference evidence="1 2" key="1">
    <citation type="journal article" date="2021" name="Elife">
        <title>Chloroplast acquisition without the gene transfer in kleptoplastic sea slugs, Plakobranchus ocellatus.</title>
        <authorList>
            <person name="Maeda T."/>
            <person name="Takahashi S."/>
            <person name="Yoshida T."/>
            <person name="Shimamura S."/>
            <person name="Takaki Y."/>
            <person name="Nagai Y."/>
            <person name="Toyoda A."/>
            <person name="Suzuki Y."/>
            <person name="Arimoto A."/>
            <person name="Ishii H."/>
            <person name="Satoh N."/>
            <person name="Nishiyama T."/>
            <person name="Hasebe M."/>
            <person name="Maruyama T."/>
            <person name="Minagawa J."/>
            <person name="Obokata J."/>
            <person name="Shigenobu S."/>
        </authorList>
    </citation>
    <scope>NUCLEOTIDE SEQUENCE [LARGE SCALE GENOMIC DNA]</scope>
</reference>
<sequence length="127" mass="14224">VSEFTISGAQFIVPEPPLVLPLLDNDDRTCFDRNLSFILVRLKTPQPITFIRVVSNSASFTRLTLRYNYTITCKNPRLAMVDNRTVDITCPSSNNISELTLTGHIVSSMCSLYINGGKDVCLVVRRI</sequence>
<dbReference type="Proteomes" id="UP000735302">
    <property type="component" value="Unassembled WGS sequence"/>
</dbReference>
<comment type="caution">
    <text evidence="1">The sequence shown here is derived from an EMBL/GenBank/DDBJ whole genome shotgun (WGS) entry which is preliminary data.</text>
</comment>
<protein>
    <submittedName>
        <fullName evidence="1">Uncharacterized protein</fullName>
    </submittedName>
</protein>
<feature type="non-terminal residue" evidence="1">
    <location>
        <position position="1"/>
    </location>
</feature>
<dbReference type="AlphaFoldDB" id="A0AAV4AUL0"/>